<sequence length="44" mass="4901">VAKEVRNGIISIEQAKEAYGVVVDPRTFKVDQEATQAIRKINSQ</sequence>
<accession>X0U0V5</accession>
<dbReference type="AlphaFoldDB" id="X0U0V5"/>
<name>X0U0V5_9ZZZZ</name>
<proteinExistence type="predicted"/>
<evidence type="ECO:0000313" key="1">
    <source>
        <dbReference type="EMBL" id="GAF82070.1"/>
    </source>
</evidence>
<gene>
    <name evidence="1" type="ORF">S01H1_16466</name>
</gene>
<protein>
    <submittedName>
        <fullName evidence="1">Uncharacterized protein</fullName>
    </submittedName>
</protein>
<comment type="caution">
    <text evidence="1">The sequence shown here is derived from an EMBL/GenBank/DDBJ whole genome shotgun (WGS) entry which is preliminary data.</text>
</comment>
<reference evidence="1" key="1">
    <citation type="journal article" date="2014" name="Front. Microbiol.">
        <title>High frequency of phylogenetically diverse reductive dehalogenase-homologous genes in deep subseafloor sedimentary metagenomes.</title>
        <authorList>
            <person name="Kawai M."/>
            <person name="Futagami T."/>
            <person name="Toyoda A."/>
            <person name="Takaki Y."/>
            <person name="Nishi S."/>
            <person name="Hori S."/>
            <person name="Arai W."/>
            <person name="Tsubouchi T."/>
            <person name="Morono Y."/>
            <person name="Uchiyama I."/>
            <person name="Ito T."/>
            <person name="Fujiyama A."/>
            <person name="Inagaki F."/>
            <person name="Takami H."/>
        </authorList>
    </citation>
    <scope>NUCLEOTIDE SEQUENCE</scope>
    <source>
        <strain evidence="1">Expedition CK06-06</strain>
    </source>
</reference>
<feature type="non-terminal residue" evidence="1">
    <location>
        <position position="1"/>
    </location>
</feature>
<organism evidence="1">
    <name type="scientific">marine sediment metagenome</name>
    <dbReference type="NCBI Taxonomy" id="412755"/>
    <lineage>
        <taxon>unclassified sequences</taxon>
        <taxon>metagenomes</taxon>
        <taxon>ecological metagenomes</taxon>
    </lineage>
</organism>
<dbReference type="EMBL" id="BARS01008664">
    <property type="protein sequence ID" value="GAF82070.1"/>
    <property type="molecule type" value="Genomic_DNA"/>
</dbReference>